<keyword evidence="7 11" id="KW-1133">Transmembrane helix</keyword>
<protein>
    <submittedName>
        <fullName evidence="14">ABC transporter ATP-binding protein</fullName>
    </submittedName>
</protein>
<keyword evidence="2" id="KW-1003">Cell membrane</keyword>
<keyword evidence="15" id="KW-1185">Reference proteome</keyword>
<dbReference type="EMBL" id="JAFLEQ010000003">
    <property type="protein sequence ID" value="MBN9643487.1"/>
    <property type="molecule type" value="Genomic_DNA"/>
</dbReference>
<gene>
    <name evidence="14" type="ORF">JZY06_02425</name>
</gene>
<keyword evidence="6" id="KW-1278">Translocase</keyword>
<dbReference type="PANTHER" id="PTHR24221:SF654">
    <property type="entry name" value="ATP-BINDING CASSETTE SUB-FAMILY B MEMBER 6"/>
    <property type="match status" value="1"/>
</dbReference>
<evidence type="ECO:0000256" key="4">
    <source>
        <dbReference type="ARBA" id="ARBA00022741"/>
    </source>
</evidence>
<dbReference type="SUPFAM" id="SSF52540">
    <property type="entry name" value="P-loop containing nucleoside triphosphate hydrolases"/>
    <property type="match status" value="1"/>
</dbReference>
<dbReference type="InterPro" id="IPR003439">
    <property type="entry name" value="ABC_transporter-like_ATP-bd"/>
</dbReference>
<name>A0A939E0Z7_9CORY</name>
<feature type="region of interest" description="Disordered" evidence="10">
    <location>
        <begin position="1"/>
        <end position="21"/>
    </location>
</feature>
<evidence type="ECO:0000313" key="14">
    <source>
        <dbReference type="EMBL" id="MBN9643487.1"/>
    </source>
</evidence>
<dbReference type="Proteomes" id="UP000664332">
    <property type="component" value="Unassembled WGS sequence"/>
</dbReference>
<evidence type="ECO:0000259" key="13">
    <source>
        <dbReference type="PROSITE" id="PS50929"/>
    </source>
</evidence>
<dbReference type="RefSeq" id="WP_207118190.1">
    <property type="nucleotide sequence ID" value="NZ_JAFLEQ010000003.1"/>
</dbReference>
<comment type="similarity">
    <text evidence="9">Belongs to the ABC transporter superfamily. Siderophore-Fe(3+) uptake transporter (SIUT) (TC 3.A.1.21) family.</text>
</comment>
<feature type="transmembrane region" description="Helical" evidence="11">
    <location>
        <begin position="42"/>
        <end position="64"/>
    </location>
</feature>
<feature type="transmembrane region" description="Helical" evidence="11">
    <location>
        <begin position="193"/>
        <end position="214"/>
    </location>
</feature>
<accession>A0A939E0Z7</accession>
<dbReference type="InterPro" id="IPR003593">
    <property type="entry name" value="AAA+_ATPase"/>
</dbReference>
<organism evidence="14 15">
    <name type="scientific">Corynebacterium mendelii</name>
    <dbReference type="NCBI Taxonomy" id="2765362"/>
    <lineage>
        <taxon>Bacteria</taxon>
        <taxon>Bacillati</taxon>
        <taxon>Actinomycetota</taxon>
        <taxon>Actinomycetes</taxon>
        <taxon>Mycobacteriales</taxon>
        <taxon>Corynebacteriaceae</taxon>
        <taxon>Corynebacterium</taxon>
    </lineage>
</organism>
<evidence type="ECO:0000259" key="12">
    <source>
        <dbReference type="PROSITE" id="PS50893"/>
    </source>
</evidence>
<dbReference type="InterPro" id="IPR039421">
    <property type="entry name" value="Type_1_exporter"/>
</dbReference>
<feature type="compositionally biased region" description="Polar residues" evidence="10">
    <location>
        <begin position="1"/>
        <end position="12"/>
    </location>
</feature>
<dbReference type="SUPFAM" id="SSF90123">
    <property type="entry name" value="ABC transporter transmembrane region"/>
    <property type="match status" value="1"/>
</dbReference>
<keyword evidence="5 14" id="KW-0067">ATP-binding</keyword>
<dbReference type="GO" id="GO:0005524">
    <property type="term" value="F:ATP binding"/>
    <property type="evidence" value="ECO:0007669"/>
    <property type="project" value="UniProtKB-KW"/>
</dbReference>
<dbReference type="PANTHER" id="PTHR24221">
    <property type="entry name" value="ATP-BINDING CASSETTE SUB-FAMILY B"/>
    <property type="match status" value="1"/>
</dbReference>
<evidence type="ECO:0000256" key="1">
    <source>
        <dbReference type="ARBA" id="ARBA00004429"/>
    </source>
</evidence>
<comment type="caution">
    <text evidence="14">The sequence shown here is derived from an EMBL/GenBank/DDBJ whole genome shotgun (WGS) entry which is preliminary data.</text>
</comment>
<dbReference type="GO" id="GO:0034040">
    <property type="term" value="F:ATPase-coupled lipid transmembrane transporter activity"/>
    <property type="evidence" value="ECO:0007669"/>
    <property type="project" value="TreeGrafter"/>
</dbReference>
<dbReference type="InterPro" id="IPR036640">
    <property type="entry name" value="ABC1_TM_sf"/>
</dbReference>
<feature type="domain" description="ABC transporter" evidence="12">
    <location>
        <begin position="366"/>
        <end position="604"/>
    </location>
</feature>
<dbReference type="GO" id="GO:0005886">
    <property type="term" value="C:plasma membrane"/>
    <property type="evidence" value="ECO:0007669"/>
    <property type="project" value="UniProtKB-SubCell"/>
</dbReference>
<dbReference type="Gene3D" id="3.40.50.300">
    <property type="entry name" value="P-loop containing nucleotide triphosphate hydrolases"/>
    <property type="match status" value="1"/>
</dbReference>
<keyword evidence="4" id="KW-0547">Nucleotide-binding</keyword>
<keyword evidence="8 11" id="KW-0472">Membrane</keyword>
<dbReference type="InterPro" id="IPR011527">
    <property type="entry name" value="ABC1_TM_dom"/>
</dbReference>
<reference evidence="14" key="1">
    <citation type="submission" date="2021-03" db="EMBL/GenBank/DDBJ databases">
        <authorList>
            <person name="Sun Q."/>
        </authorList>
    </citation>
    <scope>NUCLEOTIDE SEQUENCE</scope>
    <source>
        <strain evidence="14">CCM 8862</strain>
    </source>
</reference>
<dbReference type="GO" id="GO:0140359">
    <property type="term" value="F:ABC-type transporter activity"/>
    <property type="evidence" value="ECO:0007669"/>
    <property type="project" value="InterPro"/>
</dbReference>
<evidence type="ECO:0000256" key="11">
    <source>
        <dbReference type="SAM" id="Phobius"/>
    </source>
</evidence>
<evidence type="ECO:0000256" key="10">
    <source>
        <dbReference type="SAM" id="MobiDB-lite"/>
    </source>
</evidence>
<feature type="transmembrane region" description="Helical" evidence="11">
    <location>
        <begin position="168"/>
        <end position="187"/>
    </location>
</feature>
<dbReference type="InterPro" id="IPR027417">
    <property type="entry name" value="P-loop_NTPase"/>
</dbReference>
<keyword evidence="3 11" id="KW-0812">Transmembrane</keyword>
<feature type="transmembrane region" description="Helical" evidence="11">
    <location>
        <begin position="84"/>
        <end position="103"/>
    </location>
</feature>
<keyword evidence="2" id="KW-0997">Cell inner membrane</keyword>
<dbReference type="Pfam" id="PF00664">
    <property type="entry name" value="ABC_membrane"/>
    <property type="match status" value="1"/>
</dbReference>
<evidence type="ECO:0000256" key="2">
    <source>
        <dbReference type="ARBA" id="ARBA00022519"/>
    </source>
</evidence>
<proteinExistence type="inferred from homology"/>
<dbReference type="PROSITE" id="PS50929">
    <property type="entry name" value="ABC_TM1F"/>
    <property type="match status" value="1"/>
</dbReference>
<sequence length="608" mass="63796">MSGRTATDTTAQPDAGDALQPAPVGTIVRTLGRMPSKPSASWWILTIGIFSITMGAQTAGNSLWGRMVDVATGQAVGIFGKGHSAVVTLAATIAVLMVLETLGRTMGSWFLLSRSARLGVDLRKACLGSALNAPVPDVLELGTGNVISRLTRDIDDTLSLIRDAGTRLIITVLAFPFTFFALIMVSWHFAVLFVVLVAVAWPAVKVSLLILPGLSNNASTAEARRNNMLLDTVRGMPTIRALGLGDWAKKRLENNSWKAVTARTKVSAALNQVLTQAFLLYTVLLVLTLGIAMLAITAGTITLGQATAAVLLVARLEVHVFNILMFAGSIQRGLTSLGRAVSLANLADTSRAGQVLPADCAPGVPVDCNRLTVAYNSAPPVIDNLSLTLEGGTTTALVGASGAGKSTLAAAIAGLVRPASGTITVGGTDTATVPDTWTTRQVLLMSQEVHLFSGTLRGDLSMAKPGAEDSELLAALAAVGLDEKTDSWNRFFPAGLDTNIGAGHDDIEPVVAQQIAMARTLLVDPPVLIMDEATSEAGSDHARALEKAAAMLSEGRTSLVVAHRLDQAETADRILLMDNGRIIEDGTHEELIAAGGRYAQLYQRWSAT</sequence>
<evidence type="ECO:0000256" key="7">
    <source>
        <dbReference type="ARBA" id="ARBA00022989"/>
    </source>
</evidence>
<dbReference type="Pfam" id="PF00005">
    <property type="entry name" value="ABC_tran"/>
    <property type="match status" value="1"/>
</dbReference>
<evidence type="ECO:0000256" key="9">
    <source>
        <dbReference type="ARBA" id="ARBA00023455"/>
    </source>
</evidence>
<dbReference type="SMART" id="SM00382">
    <property type="entry name" value="AAA"/>
    <property type="match status" value="1"/>
</dbReference>
<comment type="subcellular location">
    <subcellularLocation>
        <location evidence="1">Cell inner membrane</location>
        <topology evidence="1">Multi-pass membrane protein</topology>
    </subcellularLocation>
</comment>
<dbReference type="AlphaFoldDB" id="A0A939E0Z7"/>
<dbReference type="GO" id="GO:0016887">
    <property type="term" value="F:ATP hydrolysis activity"/>
    <property type="evidence" value="ECO:0007669"/>
    <property type="project" value="InterPro"/>
</dbReference>
<evidence type="ECO:0000256" key="8">
    <source>
        <dbReference type="ARBA" id="ARBA00023136"/>
    </source>
</evidence>
<dbReference type="PROSITE" id="PS50893">
    <property type="entry name" value="ABC_TRANSPORTER_2"/>
    <property type="match status" value="1"/>
</dbReference>
<feature type="domain" description="ABC transmembrane type-1" evidence="13">
    <location>
        <begin position="44"/>
        <end position="332"/>
    </location>
</feature>
<feature type="transmembrane region" description="Helical" evidence="11">
    <location>
        <begin position="278"/>
        <end position="301"/>
    </location>
</feature>
<evidence type="ECO:0000256" key="3">
    <source>
        <dbReference type="ARBA" id="ARBA00022692"/>
    </source>
</evidence>
<evidence type="ECO:0000313" key="15">
    <source>
        <dbReference type="Proteomes" id="UP000664332"/>
    </source>
</evidence>
<dbReference type="Gene3D" id="1.20.1560.10">
    <property type="entry name" value="ABC transporter type 1, transmembrane domain"/>
    <property type="match status" value="1"/>
</dbReference>
<evidence type="ECO:0000256" key="5">
    <source>
        <dbReference type="ARBA" id="ARBA00022840"/>
    </source>
</evidence>
<evidence type="ECO:0000256" key="6">
    <source>
        <dbReference type="ARBA" id="ARBA00022967"/>
    </source>
</evidence>